<comment type="caution">
    <text evidence="1">The sequence shown here is derived from an EMBL/GenBank/DDBJ whole genome shotgun (WGS) entry which is preliminary data.</text>
</comment>
<proteinExistence type="predicted"/>
<sequence length="71" mass="7944">MSWIDPGHLGTCLADRHFACDAREIGGLDADVGTLGIAHRMKQRERRAISLMFLRARPGEHFREETHVSGS</sequence>
<dbReference type="Proteomes" id="UP001387293">
    <property type="component" value="Unassembled WGS sequence"/>
</dbReference>
<dbReference type="EMBL" id="JAPYKS010000010">
    <property type="protein sequence ID" value="MEI9410162.1"/>
    <property type="molecule type" value="Genomic_DNA"/>
</dbReference>
<reference evidence="1 2" key="1">
    <citation type="submission" date="2022-12" db="EMBL/GenBank/DDBJ databases">
        <authorList>
            <person name="Muema E."/>
        </authorList>
    </citation>
    <scope>NUCLEOTIDE SEQUENCE [LARGE SCALE GENOMIC DNA]</scope>
    <source>
        <strain evidence="2">1326</strain>
    </source>
</reference>
<organism evidence="1 2">
    <name type="scientific">Mesorhizobium salmacidum</name>
    <dbReference type="NCBI Taxonomy" id="3015171"/>
    <lineage>
        <taxon>Bacteria</taxon>
        <taxon>Pseudomonadati</taxon>
        <taxon>Pseudomonadota</taxon>
        <taxon>Alphaproteobacteria</taxon>
        <taxon>Hyphomicrobiales</taxon>
        <taxon>Phyllobacteriaceae</taxon>
        <taxon>Mesorhizobium</taxon>
    </lineage>
</organism>
<evidence type="ECO:0000313" key="1">
    <source>
        <dbReference type="EMBL" id="MEI9410162.1"/>
    </source>
</evidence>
<accession>A0ABU8KXP2</accession>
<protein>
    <submittedName>
        <fullName evidence="1">Uncharacterized protein</fullName>
    </submittedName>
</protein>
<gene>
    <name evidence="1" type="ORF">O7A60_15445</name>
</gene>
<evidence type="ECO:0000313" key="2">
    <source>
        <dbReference type="Proteomes" id="UP001387293"/>
    </source>
</evidence>
<dbReference type="RefSeq" id="WP_337107132.1">
    <property type="nucleotide sequence ID" value="NZ_JAPYKS010000010.1"/>
</dbReference>
<keyword evidence="2" id="KW-1185">Reference proteome</keyword>
<name>A0ABU8KXP2_9HYPH</name>